<protein>
    <submittedName>
        <fullName evidence="2">Uncharacterized protein</fullName>
    </submittedName>
</protein>
<dbReference type="EMBL" id="JAHBOH010000001">
    <property type="protein sequence ID" value="MBT0993199.1"/>
    <property type="molecule type" value="Genomic_DNA"/>
</dbReference>
<accession>A0ABS5TVL8</accession>
<feature type="region of interest" description="Disordered" evidence="1">
    <location>
        <begin position="69"/>
        <end position="104"/>
    </location>
</feature>
<evidence type="ECO:0000313" key="3">
    <source>
        <dbReference type="Proteomes" id="UP000722125"/>
    </source>
</evidence>
<evidence type="ECO:0000256" key="1">
    <source>
        <dbReference type="SAM" id="MobiDB-lite"/>
    </source>
</evidence>
<comment type="caution">
    <text evidence="2">The sequence shown here is derived from an EMBL/GenBank/DDBJ whole genome shotgun (WGS) entry which is preliminary data.</text>
</comment>
<organism evidence="2 3">
    <name type="scientific">Cellulomonas fulva</name>
    <dbReference type="NCBI Taxonomy" id="2835530"/>
    <lineage>
        <taxon>Bacteria</taxon>
        <taxon>Bacillati</taxon>
        <taxon>Actinomycetota</taxon>
        <taxon>Actinomycetes</taxon>
        <taxon>Micrococcales</taxon>
        <taxon>Cellulomonadaceae</taxon>
        <taxon>Cellulomonas</taxon>
    </lineage>
</organism>
<keyword evidence="3" id="KW-1185">Reference proteome</keyword>
<reference evidence="2 3" key="1">
    <citation type="submission" date="2021-05" db="EMBL/GenBank/DDBJ databases">
        <title>Description of Cellulomonas sp. DKR-3 sp. nov.</title>
        <authorList>
            <person name="Dahal R.H."/>
            <person name="Chaudhary D.K."/>
        </authorList>
    </citation>
    <scope>NUCLEOTIDE SEQUENCE [LARGE SCALE GENOMIC DNA]</scope>
    <source>
        <strain evidence="2 3">DKR-3</strain>
    </source>
</reference>
<feature type="compositionally biased region" description="Pro residues" evidence="1">
    <location>
        <begin position="83"/>
        <end position="97"/>
    </location>
</feature>
<proteinExistence type="predicted"/>
<dbReference type="Proteomes" id="UP000722125">
    <property type="component" value="Unassembled WGS sequence"/>
</dbReference>
<dbReference type="RefSeq" id="WP_214346302.1">
    <property type="nucleotide sequence ID" value="NZ_JAHBOH010000001.1"/>
</dbReference>
<gene>
    <name evidence="2" type="ORF">KIN34_02700</name>
</gene>
<name>A0ABS5TVL8_9CELL</name>
<evidence type="ECO:0000313" key="2">
    <source>
        <dbReference type="EMBL" id="MBT0993199.1"/>
    </source>
</evidence>
<sequence>MNDLDQLLHGARDAIAEATGPLDERALSRVRGTVRRARIRRHTVEGVGAAACVGALGVGAWFAAGTSDPVPVPPARTGTPTSGPTPTPTSTPTPTPAATPSGPVERAARIDDATVRERLLAPRTGETWTDPVEDDEAAARLLDASSRDAWTVYRVGTRGAATLFAAFDDATVARDTPLDQPAVLFEVDDAGARLVTCPSARTGDLCVDDGNGVPLGLAADVTLDEDTFYDTLTLPARIAAGGTWTFRTDASRADTFTGAYGVPWGPDEAQSHRVLVDLGPLALVLRDEATEGVPGLTSSTYAVRLPFGAYVPLTQEDLPNAAFDTITWDDGTPRTDEVGPGTVAPGAFVCLDAQVSTEAQHDPAQWREAGTTAEGERVVVPVAGGNAVSRAVRAFQEDQSFGFDESVDPGYRYPDDGSFLDAHALWAVQAPDGAWHLHLRQDAASVVYECV</sequence>